<accession>A0A5B7DMV3</accession>
<dbReference type="EMBL" id="VSRR010001079">
    <property type="protein sequence ID" value="MPC22364.1"/>
    <property type="molecule type" value="Genomic_DNA"/>
</dbReference>
<comment type="caution">
    <text evidence="1">The sequence shown here is derived from an EMBL/GenBank/DDBJ whole genome shotgun (WGS) entry which is preliminary data.</text>
</comment>
<organism evidence="1 2">
    <name type="scientific">Portunus trituberculatus</name>
    <name type="common">Swimming crab</name>
    <name type="synonym">Neptunus trituberculatus</name>
    <dbReference type="NCBI Taxonomy" id="210409"/>
    <lineage>
        <taxon>Eukaryota</taxon>
        <taxon>Metazoa</taxon>
        <taxon>Ecdysozoa</taxon>
        <taxon>Arthropoda</taxon>
        <taxon>Crustacea</taxon>
        <taxon>Multicrustacea</taxon>
        <taxon>Malacostraca</taxon>
        <taxon>Eumalacostraca</taxon>
        <taxon>Eucarida</taxon>
        <taxon>Decapoda</taxon>
        <taxon>Pleocyemata</taxon>
        <taxon>Brachyura</taxon>
        <taxon>Eubrachyura</taxon>
        <taxon>Portunoidea</taxon>
        <taxon>Portunidae</taxon>
        <taxon>Portuninae</taxon>
        <taxon>Portunus</taxon>
    </lineage>
</organism>
<sequence>MPWSGRQTLPADGERYVLEERFPLELAEDTGCLMRRRCAVSLIIASSTVLIRPRIYTHHDFVREAPEPLGPRRLRCTTTNLFDIAAVPVHFRP</sequence>
<evidence type="ECO:0000313" key="2">
    <source>
        <dbReference type="Proteomes" id="UP000324222"/>
    </source>
</evidence>
<dbReference type="AlphaFoldDB" id="A0A5B7DMV3"/>
<dbReference type="Proteomes" id="UP000324222">
    <property type="component" value="Unassembled WGS sequence"/>
</dbReference>
<keyword evidence="2" id="KW-1185">Reference proteome</keyword>
<name>A0A5B7DMV3_PORTR</name>
<proteinExistence type="predicted"/>
<evidence type="ECO:0000313" key="1">
    <source>
        <dbReference type="EMBL" id="MPC22364.1"/>
    </source>
</evidence>
<protein>
    <submittedName>
        <fullName evidence="1">Uncharacterized protein</fullName>
    </submittedName>
</protein>
<gene>
    <name evidence="1" type="ORF">E2C01_015378</name>
</gene>
<reference evidence="1 2" key="1">
    <citation type="submission" date="2019-05" db="EMBL/GenBank/DDBJ databases">
        <title>Another draft genome of Portunus trituberculatus and its Hox gene families provides insights of decapod evolution.</title>
        <authorList>
            <person name="Jeong J.-H."/>
            <person name="Song I."/>
            <person name="Kim S."/>
            <person name="Choi T."/>
            <person name="Kim D."/>
            <person name="Ryu S."/>
            <person name="Kim W."/>
        </authorList>
    </citation>
    <scope>NUCLEOTIDE SEQUENCE [LARGE SCALE GENOMIC DNA]</scope>
    <source>
        <tissue evidence="1">Muscle</tissue>
    </source>
</reference>